<comment type="catalytic activity">
    <reaction evidence="6">
        <text>a 4-O-methyl-alpha-D-glucuronosyl ester derivative + H2O = 4-O-methyl-alpha-D-glucuronate derivative + an alcohol + H(+)</text>
        <dbReference type="Rhea" id="RHEA:67452"/>
        <dbReference type="ChEBI" id="CHEBI:15377"/>
        <dbReference type="ChEBI" id="CHEBI:15378"/>
        <dbReference type="ChEBI" id="CHEBI:30879"/>
        <dbReference type="ChEBI" id="CHEBI:171667"/>
        <dbReference type="ChEBI" id="CHEBI:171668"/>
        <dbReference type="EC" id="3.1.1.117"/>
    </reaction>
    <physiologicalReaction direction="left-to-right" evidence="6">
        <dbReference type="Rhea" id="RHEA:67453"/>
    </physiologicalReaction>
</comment>
<dbReference type="HOGENOM" id="CLU_028869_0_0_1"/>
<keyword evidence="5" id="KW-0439">Lignin degradation</keyword>
<evidence type="ECO:0000256" key="3">
    <source>
        <dbReference type="ARBA" id="ARBA00022729"/>
    </source>
</evidence>
<dbReference type="EC" id="3.1.1.117" evidence="7"/>
<evidence type="ECO:0000259" key="8">
    <source>
        <dbReference type="Pfam" id="PF22244"/>
    </source>
</evidence>
<dbReference type="Pfam" id="PF22244">
    <property type="entry name" value="GCE_fung"/>
    <property type="match status" value="1"/>
</dbReference>
<dbReference type="eggNOG" id="ENOG502QS8Y">
    <property type="taxonomic scope" value="Eukaryota"/>
</dbReference>
<dbReference type="InterPro" id="IPR054579">
    <property type="entry name" value="GCE-like_dom"/>
</dbReference>
<name>Q2HCG0_CHAGB</name>
<evidence type="ECO:0000256" key="5">
    <source>
        <dbReference type="ARBA" id="ARBA00023185"/>
    </source>
</evidence>
<sequence length="496" mass="52585">MTEGATLIYTSNPFVGGCPTETLPGRRDANISGVILAIDGLTRANGPRASVVIYPDRPSPWFFALSKQSRLDRSSTETMRSLLHTLAAAAIGSAGADAHPLIPRQGGGNNTIQCPPTPSPFPTWQQLPLQSSLPDPFLPLQYTTPGDAADVVAGRGEGRVKTPEEWYQCRQPEILHMLQEYQYGYYPDHGQETVQATRSGNTLSITVAAGGKTGRFSATVTLPSGASASKPAPVVINIGGMQNQAYLSAGIAVAQFDYTSVAPDSNAKTGAFWSIYNGRDIGVLTAWAWGFHRTLDAINMTVLEIDAGRVGVTGCSRLGKAALAAGLFDTRITLTMPMSSGVQGMGPYRYYSMSGQGENLENSKQGAGWWTSSKLGAFINHSENLPYDAHTIAAAIAPRALVIDQGTGDQFVNSKGTAVVIYPAAKVVYDWLGAGDKIAISVRGGGHCDMSGFTSILPYVQKIFFGTPTSKDYNNLGSYGSPVTTAFPWGTAVPKA</sequence>
<evidence type="ECO:0000256" key="6">
    <source>
        <dbReference type="ARBA" id="ARBA00024511"/>
    </source>
</evidence>
<dbReference type="SUPFAM" id="SSF53474">
    <property type="entry name" value="alpha/beta-Hydrolases"/>
    <property type="match status" value="1"/>
</dbReference>
<comment type="similarity">
    <text evidence="1">Belongs to the carbohydrate esterase 15 (CE15) family.</text>
</comment>
<dbReference type="Gene3D" id="3.40.50.1820">
    <property type="entry name" value="alpha/beta hydrolase"/>
    <property type="match status" value="1"/>
</dbReference>
<dbReference type="GO" id="GO:0046274">
    <property type="term" value="P:lignin catabolic process"/>
    <property type="evidence" value="ECO:0007669"/>
    <property type="project" value="UniProtKB-KW"/>
</dbReference>
<keyword evidence="4" id="KW-0378">Hydrolase</keyword>
<evidence type="ECO:0000256" key="1">
    <source>
        <dbReference type="ARBA" id="ARBA00010092"/>
    </source>
</evidence>
<dbReference type="GO" id="GO:0052689">
    <property type="term" value="F:carboxylic ester hydrolase activity"/>
    <property type="evidence" value="ECO:0007669"/>
    <property type="project" value="UniProtKB-KW"/>
</dbReference>
<dbReference type="InParanoid" id="Q2HCG0"/>
<protein>
    <recommendedName>
        <fullName evidence="7">(4-O-methyl)-D-glucuronate--lignin esterase</fullName>
        <ecNumber evidence="7">3.1.1.117</ecNumber>
    </recommendedName>
</protein>
<dbReference type="GeneID" id="4388118"/>
<keyword evidence="3" id="KW-0732">Signal</keyword>
<reference evidence="10" key="1">
    <citation type="journal article" date="2015" name="Genome Announc.">
        <title>Draft genome sequence of the cellulolytic fungus Chaetomium globosum.</title>
        <authorList>
            <person name="Cuomo C.A."/>
            <person name="Untereiner W.A."/>
            <person name="Ma L.-J."/>
            <person name="Grabherr M."/>
            <person name="Birren B.W."/>
        </authorList>
    </citation>
    <scope>NUCLEOTIDE SEQUENCE [LARGE SCALE GENOMIC DNA]</scope>
    <source>
        <strain evidence="10">ATCC 6205 / CBS 148.51 / DSM 1962 / NBRC 6347 / NRRL 1970</strain>
    </source>
</reference>
<dbReference type="EMBL" id="CH408029">
    <property type="protein sequence ID" value="EAQ93859.1"/>
    <property type="molecule type" value="Genomic_DNA"/>
</dbReference>
<evidence type="ECO:0000256" key="2">
    <source>
        <dbReference type="ARBA" id="ARBA00022487"/>
    </source>
</evidence>
<evidence type="ECO:0000256" key="4">
    <source>
        <dbReference type="ARBA" id="ARBA00022801"/>
    </source>
</evidence>
<evidence type="ECO:0000313" key="10">
    <source>
        <dbReference type="Proteomes" id="UP000001056"/>
    </source>
</evidence>
<dbReference type="InterPro" id="IPR029058">
    <property type="entry name" value="AB_hydrolase_fold"/>
</dbReference>
<accession>Q2HCG0</accession>
<dbReference type="OMA" id="HPEAYPW"/>
<keyword evidence="10" id="KW-1185">Reference proteome</keyword>
<dbReference type="AlphaFoldDB" id="Q2HCG0"/>
<dbReference type="RefSeq" id="XP_001221315.1">
    <property type="nucleotide sequence ID" value="XM_001221314.1"/>
</dbReference>
<evidence type="ECO:0000313" key="9">
    <source>
        <dbReference type="EMBL" id="EAQ93859.1"/>
    </source>
</evidence>
<keyword evidence="2" id="KW-0719">Serine esterase</keyword>
<proteinExistence type="inferred from homology"/>
<evidence type="ECO:0000256" key="7">
    <source>
        <dbReference type="ARBA" id="ARBA00026105"/>
    </source>
</evidence>
<dbReference type="VEuPathDB" id="FungiDB:CHGG_02094"/>
<organism evidence="9 10">
    <name type="scientific">Chaetomium globosum (strain ATCC 6205 / CBS 148.51 / DSM 1962 / NBRC 6347 / NRRL 1970)</name>
    <name type="common">Soil fungus</name>
    <dbReference type="NCBI Taxonomy" id="306901"/>
    <lineage>
        <taxon>Eukaryota</taxon>
        <taxon>Fungi</taxon>
        <taxon>Dikarya</taxon>
        <taxon>Ascomycota</taxon>
        <taxon>Pezizomycotina</taxon>
        <taxon>Sordariomycetes</taxon>
        <taxon>Sordariomycetidae</taxon>
        <taxon>Sordariales</taxon>
        <taxon>Chaetomiaceae</taxon>
        <taxon>Chaetomium</taxon>
    </lineage>
</organism>
<feature type="domain" description="4-O-methyl-glucuronoyl methylesterase-like" evidence="8">
    <location>
        <begin position="205"/>
        <end position="433"/>
    </location>
</feature>
<dbReference type="OrthoDB" id="3781271at2759"/>
<gene>
    <name evidence="9" type="ORF">CHGG_02094</name>
</gene>
<dbReference type="Proteomes" id="UP000001056">
    <property type="component" value="Unassembled WGS sequence"/>
</dbReference>